<feature type="non-terminal residue" evidence="3">
    <location>
        <position position="35"/>
    </location>
</feature>
<gene>
    <name evidence="2" type="ORF">BYL167_LOCUS60437</name>
    <name evidence="3" type="ORF">GIL414_LOCUS81904</name>
</gene>
<evidence type="ECO:0000313" key="3">
    <source>
        <dbReference type="EMBL" id="CAF5216491.1"/>
    </source>
</evidence>
<dbReference type="EMBL" id="CAJOBJ010358702">
    <property type="protein sequence ID" value="CAF5216491.1"/>
    <property type="molecule type" value="Genomic_DNA"/>
</dbReference>
<dbReference type="Proteomes" id="UP000681967">
    <property type="component" value="Unassembled WGS sequence"/>
</dbReference>
<name>A0A8S3JAQ7_9BILA</name>
<feature type="compositionally biased region" description="Acidic residues" evidence="1">
    <location>
        <begin position="10"/>
        <end position="27"/>
    </location>
</feature>
<accession>A0A8S3JAQ7</accession>
<reference evidence="3" key="1">
    <citation type="submission" date="2021-02" db="EMBL/GenBank/DDBJ databases">
        <authorList>
            <person name="Nowell W R."/>
        </authorList>
    </citation>
    <scope>NUCLEOTIDE SEQUENCE</scope>
</reference>
<feature type="region of interest" description="Disordered" evidence="1">
    <location>
        <begin position="1"/>
        <end position="35"/>
    </location>
</feature>
<dbReference type="AlphaFoldDB" id="A0A8S3JAQ7"/>
<comment type="caution">
    <text evidence="3">The sequence shown here is derived from an EMBL/GenBank/DDBJ whole genome shotgun (WGS) entry which is preliminary data.</text>
</comment>
<evidence type="ECO:0000313" key="4">
    <source>
        <dbReference type="Proteomes" id="UP000681720"/>
    </source>
</evidence>
<proteinExistence type="predicted"/>
<protein>
    <submittedName>
        <fullName evidence="3">Uncharacterized protein</fullName>
    </submittedName>
</protein>
<evidence type="ECO:0000256" key="1">
    <source>
        <dbReference type="SAM" id="MobiDB-lite"/>
    </source>
</evidence>
<organism evidence="3 4">
    <name type="scientific">Rotaria magnacalcarata</name>
    <dbReference type="NCBI Taxonomy" id="392030"/>
    <lineage>
        <taxon>Eukaryota</taxon>
        <taxon>Metazoa</taxon>
        <taxon>Spiralia</taxon>
        <taxon>Gnathifera</taxon>
        <taxon>Rotifera</taxon>
        <taxon>Eurotatoria</taxon>
        <taxon>Bdelloidea</taxon>
        <taxon>Philodinida</taxon>
        <taxon>Philodinidae</taxon>
        <taxon>Rotaria</taxon>
    </lineage>
</organism>
<dbReference type="Proteomes" id="UP000681720">
    <property type="component" value="Unassembled WGS sequence"/>
</dbReference>
<dbReference type="EMBL" id="CAJOBH010230534">
    <property type="protein sequence ID" value="CAF5069825.1"/>
    <property type="molecule type" value="Genomic_DNA"/>
</dbReference>
<evidence type="ECO:0000313" key="2">
    <source>
        <dbReference type="EMBL" id="CAF5069825.1"/>
    </source>
</evidence>
<feature type="non-terminal residue" evidence="3">
    <location>
        <position position="1"/>
    </location>
</feature>
<sequence>MTAAPSDDYQIIDDNQENDENEFESDSSSECPFNP</sequence>